<organism evidence="1">
    <name type="scientific">viral metagenome</name>
    <dbReference type="NCBI Taxonomy" id="1070528"/>
    <lineage>
        <taxon>unclassified sequences</taxon>
        <taxon>metagenomes</taxon>
        <taxon>organismal metagenomes</taxon>
    </lineage>
</organism>
<evidence type="ECO:0000313" key="1">
    <source>
        <dbReference type="EMBL" id="QHU18472.1"/>
    </source>
</evidence>
<dbReference type="EMBL" id="MN740933">
    <property type="protein sequence ID" value="QHU18472.1"/>
    <property type="molecule type" value="Genomic_DNA"/>
</dbReference>
<proteinExistence type="predicted"/>
<name>A0A6C0KKD2_9ZZZZ</name>
<dbReference type="AlphaFoldDB" id="A0A6C0KKD2"/>
<reference evidence="1" key="1">
    <citation type="journal article" date="2020" name="Nature">
        <title>Giant virus diversity and host interactions through global metagenomics.</title>
        <authorList>
            <person name="Schulz F."/>
            <person name="Roux S."/>
            <person name="Paez-Espino D."/>
            <person name="Jungbluth S."/>
            <person name="Walsh D.A."/>
            <person name="Denef V.J."/>
            <person name="McMahon K.D."/>
            <person name="Konstantinidis K.T."/>
            <person name="Eloe-Fadrosh E.A."/>
            <person name="Kyrpides N.C."/>
            <person name="Woyke T."/>
        </authorList>
    </citation>
    <scope>NUCLEOTIDE SEQUENCE</scope>
    <source>
        <strain evidence="1">GVMAG-S-3300013006-138</strain>
    </source>
</reference>
<accession>A0A6C0KKD2</accession>
<sequence length="90" mass="10391">MHLPLYINHLPKNWLLNNPFTPSPPTTMDELVEEWRATLTEKERALHDLAAIKLKKVLNANAEDGDKGSYFPEYSHAFRAWLKTKETSAK</sequence>
<protein>
    <submittedName>
        <fullName evidence="1">Uncharacterized protein</fullName>
    </submittedName>
</protein>